<dbReference type="Proteomes" id="UP000577362">
    <property type="component" value="Unassembled WGS sequence"/>
</dbReference>
<protein>
    <recommendedName>
        <fullName evidence="5">4-oxalomesaconate tautomerase</fullName>
    </recommendedName>
</protein>
<dbReference type="SUPFAM" id="SSF54506">
    <property type="entry name" value="Diaminopimelate epimerase-like"/>
    <property type="match status" value="2"/>
</dbReference>
<dbReference type="GO" id="GO:0016853">
    <property type="term" value="F:isomerase activity"/>
    <property type="evidence" value="ECO:0007669"/>
    <property type="project" value="UniProtKB-KW"/>
</dbReference>
<sequence>MNDLLPIPCVLMRGGTSKGPFFLARDLPTDEAERDRILLSVMGSGHPLQIDGIGGGNPVTSKVAIVGPASIAGADVDYLFAQVRIDRNIVDTSPNCGNMLAAVGPFAIEAGLVPVRGTTTRVCIHNVNTGKLIEAEVPTPNGGVSYLGDAAIDGVPGSAAPIALTFVDAAGARTGKLFPTGRPLDVIDGVTVTCIDCAMPMMLVEAAALGVSGYETAAVLNGDGALLERLESLRRAAGVRMGMGDVSNEVIPKPVLMSRPKAGGDISVRYFMPQQCHPSLATTGAVGIVTACISDDTLASRVIGTRKPPLVLSIEHPSGHLDVALQERDGKVVAGILRTARRLFEGHVFAKPAGQFVRAA</sequence>
<evidence type="ECO:0000256" key="2">
    <source>
        <dbReference type="ARBA" id="ARBA00023235"/>
    </source>
</evidence>
<dbReference type="InterPro" id="IPR047687">
    <property type="entry name" value="OMA_tautomer-like"/>
</dbReference>
<evidence type="ECO:0000313" key="4">
    <source>
        <dbReference type="Proteomes" id="UP000577362"/>
    </source>
</evidence>
<comment type="similarity">
    <text evidence="1">Belongs to the PrpF family.</text>
</comment>
<dbReference type="AlphaFoldDB" id="A0A840BWD6"/>
<name>A0A840BWD6_9HYPH</name>
<accession>A0A840BWD6</accession>
<organism evidence="3 4">
    <name type="scientific">Chelatococcus caeni</name>
    <dbReference type="NCBI Taxonomy" id="1348468"/>
    <lineage>
        <taxon>Bacteria</taxon>
        <taxon>Pseudomonadati</taxon>
        <taxon>Pseudomonadota</taxon>
        <taxon>Alphaproteobacteria</taxon>
        <taxon>Hyphomicrobiales</taxon>
        <taxon>Chelatococcaceae</taxon>
        <taxon>Chelatococcus</taxon>
    </lineage>
</organism>
<proteinExistence type="inferred from homology"/>
<dbReference type="Gene3D" id="3.10.310.10">
    <property type="entry name" value="Diaminopimelate Epimerase, Chain A, domain 1"/>
    <property type="match status" value="2"/>
</dbReference>
<keyword evidence="2" id="KW-0413">Isomerase</keyword>
<evidence type="ECO:0000313" key="3">
    <source>
        <dbReference type="EMBL" id="MBB4015788.1"/>
    </source>
</evidence>
<reference evidence="3 4" key="1">
    <citation type="submission" date="2020-08" db="EMBL/GenBank/DDBJ databases">
        <title>Genomic Encyclopedia of Type Strains, Phase IV (KMG-IV): sequencing the most valuable type-strain genomes for metagenomic binning, comparative biology and taxonomic classification.</title>
        <authorList>
            <person name="Goeker M."/>
        </authorList>
    </citation>
    <scope>NUCLEOTIDE SEQUENCE [LARGE SCALE GENOMIC DNA]</scope>
    <source>
        <strain evidence="3 4">DSM 103737</strain>
    </source>
</reference>
<dbReference type="RefSeq" id="WP_026014914.1">
    <property type="nucleotide sequence ID" value="NZ_JACIEN010000001.1"/>
</dbReference>
<evidence type="ECO:0000256" key="1">
    <source>
        <dbReference type="ARBA" id="ARBA00007673"/>
    </source>
</evidence>
<keyword evidence="4" id="KW-1185">Reference proteome</keyword>
<dbReference type="EMBL" id="JACIEN010000001">
    <property type="protein sequence ID" value="MBB4015788.1"/>
    <property type="molecule type" value="Genomic_DNA"/>
</dbReference>
<gene>
    <name evidence="3" type="ORF">GGR16_000794</name>
</gene>
<dbReference type="Pfam" id="PF04303">
    <property type="entry name" value="PrpF"/>
    <property type="match status" value="1"/>
</dbReference>
<dbReference type="PANTHER" id="PTHR43709:SF3">
    <property type="entry name" value="ISOMERASE YBHH-RELATED"/>
    <property type="match status" value="1"/>
</dbReference>
<dbReference type="NCBIfam" id="NF033377">
    <property type="entry name" value="OMA_tautomer"/>
    <property type="match status" value="1"/>
</dbReference>
<comment type="caution">
    <text evidence="3">The sequence shown here is derived from an EMBL/GenBank/DDBJ whole genome shotgun (WGS) entry which is preliminary data.</text>
</comment>
<dbReference type="PANTHER" id="PTHR43709">
    <property type="entry name" value="ACONITATE ISOMERASE-RELATED"/>
    <property type="match status" value="1"/>
</dbReference>
<evidence type="ECO:0008006" key="5">
    <source>
        <dbReference type="Google" id="ProtNLM"/>
    </source>
</evidence>
<dbReference type="InterPro" id="IPR007400">
    <property type="entry name" value="PrpF-like"/>
</dbReference>